<name>A0A167DUR3_9BACL</name>
<sequence length="412" mass="46400">MRRYWFSILLSVFMIVGLGTYYVYGATDHLPQYKLATIEGDVNEGAQIQVLGSYIGGRGSEILSVTTDGSDYESSQSIYSKMFSNSSRTWIAEQPGTREMIKDHRSFMWGKGNGNSFYKDEEWIIYAEAVNNPDATKPELLLKIDLLNQTSGEVKHYDTIVGEMPYVFSYVVDVQFFEDKIHILTFNNHPWSEVDITDSNQYHDYIVDVNTGTLTDQEILNYGISTKDNVELNYNIITNADLTTQSDVAVFVVSEETRAPMKNDEYNRVLLDKHFYSYTYQTGELIDLSSLLSTVKMGVNTSYRLDGSILSILNYESDGLTVSRFNLVTEKLDKDVISITTQLLSGDTIATGIMSNDKLNILYHHNDNPMVAVINLANGVIVYKGEVVLDGAGSENTDHMKNVELYSLAIVE</sequence>
<dbReference type="AlphaFoldDB" id="A0A167DUR3"/>
<evidence type="ECO:0000313" key="2">
    <source>
        <dbReference type="Proteomes" id="UP000077134"/>
    </source>
</evidence>
<gene>
    <name evidence="1" type="ORF">PNBC_12275</name>
</gene>
<dbReference type="EMBL" id="LSFN01000014">
    <property type="protein sequence ID" value="OAB74800.1"/>
    <property type="molecule type" value="Genomic_DNA"/>
</dbReference>
<accession>A0A167DUR3</accession>
<dbReference type="STRING" id="1763538.LPB68_01680"/>
<protein>
    <submittedName>
        <fullName evidence="1">Uncharacterized protein</fullName>
    </submittedName>
</protein>
<organism evidence="1 2">
    <name type="scientific">Paenibacillus crassostreae</name>
    <dbReference type="NCBI Taxonomy" id="1763538"/>
    <lineage>
        <taxon>Bacteria</taxon>
        <taxon>Bacillati</taxon>
        <taxon>Bacillota</taxon>
        <taxon>Bacilli</taxon>
        <taxon>Bacillales</taxon>
        <taxon>Paenibacillaceae</taxon>
        <taxon>Paenibacillus</taxon>
    </lineage>
</organism>
<reference evidence="1 2" key="1">
    <citation type="submission" date="2016-02" db="EMBL/GenBank/DDBJ databases">
        <title>Paenibacillus sp. LPB0068, isolated from Crassostrea gigas.</title>
        <authorList>
            <person name="Shin S.-K."/>
            <person name="Yi H."/>
        </authorList>
    </citation>
    <scope>NUCLEOTIDE SEQUENCE [LARGE SCALE GENOMIC DNA]</scope>
    <source>
        <strain evidence="1 2">LPB0068</strain>
    </source>
</reference>
<proteinExistence type="predicted"/>
<keyword evidence="2" id="KW-1185">Reference proteome</keyword>
<dbReference type="Proteomes" id="UP000077134">
    <property type="component" value="Unassembled WGS sequence"/>
</dbReference>
<evidence type="ECO:0000313" key="1">
    <source>
        <dbReference type="EMBL" id="OAB74800.1"/>
    </source>
</evidence>
<comment type="caution">
    <text evidence="1">The sequence shown here is derived from an EMBL/GenBank/DDBJ whole genome shotgun (WGS) entry which is preliminary data.</text>
</comment>
<dbReference type="KEGG" id="pcx:LPB68_01680"/>